<gene>
    <name evidence="2" type="ORF">EYZ11_007148</name>
</gene>
<comment type="caution">
    <text evidence="2">The sequence shown here is derived from an EMBL/GenBank/DDBJ whole genome shotgun (WGS) entry which is preliminary data.</text>
</comment>
<organism evidence="2 3">
    <name type="scientific">Aspergillus tanneri</name>
    <dbReference type="NCBI Taxonomy" id="1220188"/>
    <lineage>
        <taxon>Eukaryota</taxon>
        <taxon>Fungi</taxon>
        <taxon>Dikarya</taxon>
        <taxon>Ascomycota</taxon>
        <taxon>Pezizomycotina</taxon>
        <taxon>Eurotiomycetes</taxon>
        <taxon>Eurotiomycetidae</taxon>
        <taxon>Eurotiales</taxon>
        <taxon>Aspergillaceae</taxon>
        <taxon>Aspergillus</taxon>
        <taxon>Aspergillus subgen. Circumdati</taxon>
    </lineage>
</organism>
<keyword evidence="3" id="KW-1185">Reference proteome</keyword>
<feature type="region of interest" description="Disordered" evidence="1">
    <location>
        <begin position="1"/>
        <end position="22"/>
    </location>
</feature>
<dbReference type="EMBL" id="SOSA01000269">
    <property type="protein sequence ID" value="THC93356.1"/>
    <property type="molecule type" value="Genomic_DNA"/>
</dbReference>
<protein>
    <submittedName>
        <fullName evidence="2">Uncharacterized protein</fullName>
    </submittedName>
</protein>
<evidence type="ECO:0000256" key="1">
    <source>
        <dbReference type="SAM" id="MobiDB-lite"/>
    </source>
</evidence>
<dbReference type="VEuPathDB" id="FungiDB:EYZ11_007148"/>
<name>A0A4S3JDM6_9EURO</name>
<reference evidence="2 3" key="1">
    <citation type="submission" date="2019-03" db="EMBL/GenBank/DDBJ databases">
        <title>The genome sequence of a newly discovered highly antifungal drug resistant Aspergillus species, Aspergillus tanneri NIH 1004.</title>
        <authorList>
            <person name="Mounaud S."/>
            <person name="Singh I."/>
            <person name="Joardar V."/>
            <person name="Pakala S."/>
            <person name="Pakala S."/>
            <person name="Venepally P."/>
            <person name="Hoover J."/>
            <person name="Nierman W."/>
            <person name="Chung J."/>
            <person name="Losada L."/>
        </authorList>
    </citation>
    <scope>NUCLEOTIDE SEQUENCE [LARGE SCALE GENOMIC DNA]</scope>
    <source>
        <strain evidence="2 3">NIH1004</strain>
    </source>
</reference>
<proteinExistence type="predicted"/>
<sequence length="22" mass="2257">MSFTSLKGNDMDGPGTVTTPIS</sequence>
<evidence type="ECO:0000313" key="3">
    <source>
        <dbReference type="Proteomes" id="UP000308092"/>
    </source>
</evidence>
<accession>A0A4S3JDM6</accession>
<evidence type="ECO:0000313" key="2">
    <source>
        <dbReference type="EMBL" id="THC93356.1"/>
    </source>
</evidence>
<dbReference type="Proteomes" id="UP000308092">
    <property type="component" value="Unassembled WGS sequence"/>
</dbReference>
<dbReference type="AlphaFoldDB" id="A0A4S3JDM6"/>